<protein>
    <submittedName>
        <fullName evidence="1">MoaD/ThiS family protein</fullName>
    </submittedName>
</protein>
<reference evidence="1" key="1">
    <citation type="submission" date="2024-06" db="EMBL/GenBank/DDBJ databases">
        <authorList>
            <person name="Song Z."/>
        </authorList>
    </citation>
    <scope>NUCLEOTIDE SEQUENCE</scope>
    <source>
        <strain evidence="1">A1-4-2</strain>
    </source>
</reference>
<dbReference type="AlphaFoldDB" id="A0AAU7T0J4"/>
<accession>A0AAU7T0J4</accession>
<sequence length="83" mass="8824">MPQIKIKIEAFGAVERQLPANLALLCSARSTVAEVLLQLGQDYPAAFAMLERCACAIGEDIIPRQTRLDADSTLVLLSPVAGG</sequence>
<name>A0AAU7T0J4_9GAMM</name>
<dbReference type="CDD" id="cd17040">
    <property type="entry name" value="Ubl_MoaD_like"/>
    <property type="match status" value="1"/>
</dbReference>
<dbReference type="EMBL" id="CP157981">
    <property type="protein sequence ID" value="XBU16739.1"/>
    <property type="molecule type" value="Genomic_DNA"/>
</dbReference>
<gene>
    <name evidence="1" type="ORF">ABJ384_06135</name>
</gene>
<dbReference type="RefSeq" id="WP_349929507.1">
    <property type="nucleotide sequence ID" value="NZ_CP157981.1"/>
</dbReference>
<proteinExistence type="predicted"/>
<dbReference type="InterPro" id="IPR016155">
    <property type="entry name" value="Mopterin_synth/thiamin_S_b"/>
</dbReference>
<dbReference type="Gene3D" id="3.10.20.30">
    <property type="match status" value="1"/>
</dbReference>
<dbReference type="InterPro" id="IPR003749">
    <property type="entry name" value="ThiS/MoaD-like"/>
</dbReference>
<dbReference type="SUPFAM" id="SSF54285">
    <property type="entry name" value="MoaD/ThiS"/>
    <property type="match status" value="1"/>
</dbReference>
<dbReference type="Pfam" id="PF02597">
    <property type="entry name" value="ThiS"/>
    <property type="match status" value="1"/>
</dbReference>
<dbReference type="InterPro" id="IPR012675">
    <property type="entry name" value="Beta-grasp_dom_sf"/>
</dbReference>
<evidence type="ECO:0000313" key="1">
    <source>
        <dbReference type="EMBL" id="XBU16739.1"/>
    </source>
</evidence>
<organism evidence="1">
    <name type="scientific">Acinetobacter sp. A1-4-2</name>
    <dbReference type="NCBI Taxonomy" id="3156489"/>
    <lineage>
        <taxon>Bacteria</taxon>
        <taxon>Pseudomonadati</taxon>
        <taxon>Pseudomonadota</taxon>
        <taxon>Gammaproteobacteria</taxon>
        <taxon>Moraxellales</taxon>
        <taxon>Moraxellaceae</taxon>
        <taxon>Acinetobacter</taxon>
    </lineage>
</organism>